<proteinExistence type="predicted"/>
<name>A0ABU7BRI3_9TELE</name>
<organism evidence="2 3">
    <name type="scientific">Ataeniobius toweri</name>
    <dbReference type="NCBI Taxonomy" id="208326"/>
    <lineage>
        <taxon>Eukaryota</taxon>
        <taxon>Metazoa</taxon>
        <taxon>Chordata</taxon>
        <taxon>Craniata</taxon>
        <taxon>Vertebrata</taxon>
        <taxon>Euteleostomi</taxon>
        <taxon>Actinopterygii</taxon>
        <taxon>Neopterygii</taxon>
        <taxon>Teleostei</taxon>
        <taxon>Neoteleostei</taxon>
        <taxon>Acanthomorphata</taxon>
        <taxon>Ovalentaria</taxon>
        <taxon>Atherinomorphae</taxon>
        <taxon>Cyprinodontiformes</taxon>
        <taxon>Goodeidae</taxon>
        <taxon>Ataeniobius</taxon>
    </lineage>
</organism>
<sequence>MQRWAQDTVALLTDPDKADKGSLHPSISQQLTDNLGTPARRKKQPQPQGTQCVSAKTVGLKVTQGKIRLLLSHSLLGVIVLDRSPPLMFTLIYMNYCVC</sequence>
<reference evidence="2 3" key="1">
    <citation type="submission" date="2021-07" db="EMBL/GenBank/DDBJ databases">
        <authorList>
            <person name="Palmer J.M."/>
        </authorList>
    </citation>
    <scope>NUCLEOTIDE SEQUENCE [LARGE SCALE GENOMIC DNA]</scope>
    <source>
        <strain evidence="2 3">AT_MEX2019</strain>
        <tissue evidence="2">Muscle</tissue>
    </source>
</reference>
<dbReference type="EMBL" id="JAHUTI010063222">
    <property type="protein sequence ID" value="MED6252964.1"/>
    <property type="molecule type" value="Genomic_DNA"/>
</dbReference>
<evidence type="ECO:0000313" key="2">
    <source>
        <dbReference type="EMBL" id="MED6252964.1"/>
    </source>
</evidence>
<accession>A0ABU7BRI3</accession>
<dbReference type="Proteomes" id="UP001345963">
    <property type="component" value="Unassembled WGS sequence"/>
</dbReference>
<protein>
    <submittedName>
        <fullName evidence="2">Uncharacterized protein</fullName>
    </submittedName>
</protein>
<evidence type="ECO:0000256" key="1">
    <source>
        <dbReference type="SAM" id="MobiDB-lite"/>
    </source>
</evidence>
<feature type="compositionally biased region" description="Polar residues" evidence="1">
    <location>
        <begin position="25"/>
        <end position="35"/>
    </location>
</feature>
<gene>
    <name evidence="2" type="ORF">ATANTOWER_020003</name>
</gene>
<comment type="caution">
    <text evidence="2">The sequence shown here is derived from an EMBL/GenBank/DDBJ whole genome shotgun (WGS) entry which is preliminary data.</text>
</comment>
<evidence type="ECO:0000313" key="3">
    <source>
        <dbReference type="Proteomes" id="UP001345963"/>
    </source>
</evidence>
<keyword evidence="3" id="KW-1185">Reference proteome</keyword>
<feature type="region of interest" description="Disordered" evidence="1">
    <location>
        <begin position="15"/>
        <end position="51"/>
    </location>
</feature>